<feature type="domain" description="Response regulatory" evidence="3">
    <location>
        <begin position="1"/>
        <end position="102"/>
    </location>
</feature>
<evidence type="ECO:0000256" key="1">
    <source>
        <dbReference type="ARBA" id="ARBA00022553"/>
    </source>
</evidence>
<dbReference type="GO" id="GO:0000160">
    <property type="term" value="P:phosphorelay signal transduction system"/>
    <property type="evidence" value="ECO:0007669"/>
    <property type="project" value="InterPro"/>
</dbReference>
<sequence length="111" mass="12185">MIAILLEDLLNDMGYDVCATEATEDNAVAAFRRESPDLMIVDCHLRKGNGIAAMTAVLKDRFVPHIFMTGEDLRHHRLDPAAVVLKKPFLDKDLVAAIDQALATATALPTR</sequence>
<evidence type="ECO:0000313" key="5">
    <source>
        <dbReference type="Proteomes" id="UP000182661"/>
    </source>
</evidence>
<evidence type="ECO:0000259" key="3">
    <source>
        <dbReference type="PROSITE" id="PS50110"/>
    </source>
</evidence>
<dbReference type="InterPro" id="IPR001789">
    <property type="entry name" value="Sig_transdc_resp-reg_receiver"/>
</dbReference>
<evidence type="ECO:0000256" key="2">
    <source>
        <dbReference type="PROSITE-ProRule" id="PRU00169"/>
    </source>
</evidence>
<dbReference type="PROSITE" id="PS50110">
    <property type="entry name" value="RESPONSE_REGULATORY"/>
    <property type="match status" value="1"/>
</dbReference>
<dbReference type="InterPro" id="IPR050595">
    <property type="entry name" value="Bact_response_regulator"/>
</dbReference>
<dbReference type="EMBL" id="LSRP01000071">
    <property type="protein sequence ID" value="OJF99445.1"/>
    <property type="molecule type" value="Genomic_DNA"/>
</dbReference>
<name>A0A657LZZ2_9HYPH</name>
<dbReference type="AlphaFoldDB" id="A0A657LZZ2"/>
<keyword evidence="1 2" id="KW-0597">Phosphoprotein</keyword>
<protein>
    <recommendedName>
        <fullName evidence="3">Response regulatory domain-containing protein</fullName>
    </recommendedName>
</protein>
<comment type="caution">
    <text evidence="4">The sequence shown here is derived from an EMBL/GenBank/DDBJ whole genome shotgun (WGS) entry which is preliminary data.</text>
</comment>
<dbReference type="Proteomes" id="UP000182661">
    <property type="component" value="Unassembled WGS sequence"/>
</dbReference>
<dbReference type="PANTHER" id="PTHR44591:SF23">
    <property type="entry name" value="CHEY SUBFAMILY"/>
    <property type="match status" value="1"/>
</dbReference>
<accession>A0A657LZZ2</accession>
<proteinExistence type="predicted"/>
<evidence type="ECO:0000313" key="4">
    <source>
        <dbReference type="EMBL" id="OJF99445.1"/>
    </source>
</evidence>
<keyword evidence="5" id="KW-1185">Reference proteome</keyword>
<organism evidence="4 5">
    <name type="scientific">Pararhizobium antarcticum</name>
    <dbReference type="NCBI Taxonomy" id="1798805"/>
    <lineage>
        <taxon>Bacteria</taxon>
        <taxon>Pseudomonadati</taxon>
        <taxon>Pseudomonadota</taxon>
        <taxon>Alphaproteobacteria</taxon>
        <taxon>Hyphomicrobiales</taxon>
        <taxon>Rhizobiaceae</taxon>
        <taxon>Rhizobium/Agrobacterium group</taxon>
        <taxon>Pararhizobium</taxon>
    </lineage>
</organism>
<gene>
    <name evidence="4" type="ORF">AX760_13110</name>
</gene>
<reference evidence="4 5" key="1">
    <citation type="submission" date="2016-02" db="EMBL/GenBank/DDBJ databases">
        <title>Genome sequencing of a beta-galactosidase producing bacteria Rhizobium sp. 59.</title>
        <authorList>
            <person name="Wang D."/>
            <person name="Kot W."/>
            <person name="Qin Y."/>
            <person name="Hansen L."/>
            <person name="Naqvi K."/>
            <person name="Rensing C."/>
        </authorList>
    </citation>
    <scope>NUCLEOTIDE SEQUENCE [LARGE SCALE GENOMIC DNA]</scope>
    <source>
        <strain evidence="4 5">59</strain>
    </source>
</reference>
<dbReference type="Pfam" id="PF00072">
    <property type="entry name" value="Response_reg"/>
    <property type="match status" value="1"/>
</dbReference>
<dbReference type="SUPFAM" id="SSF52172">
    <property type="entry name" value="CheY-like"/>
    <property type="match status" value="1"/>
</dbReference>
<dbReference type="Gene3D" id="3.40.50.2300">
    <property type="match status" value="1"/>
</dbReference>
<dbReference type="PANTHER" id="PTHR44591">
    <property type="entry name" value="STRESS RESPONSE REGULATOR PROTEIN 1"/>
    <property type="match status" value="1"/>
</dbReference>
<dbReference type="InterPro" id="IPR011006">
    <property type="entry name" value="CheY-like_superfamily"/>
</dbReference>
<feature type="modified residue" description="4-aspartylphosphate" evidence="2">
    <location>
        <position position="42"/>
    </location>
</feature>